<evidence type="ECO:0000256" key="1">
    <source>
        <dbReference type="ARBA" id="ARBA00006611"/>
    </source>
</evidence>
<comment type="similarity">
    <text evidence="1">Belongs to the GSP E family.</text>
</comment>
<dbReference type="InterPro" id="IPR001482">
    <property type="entry name" value="T2SS/T4SS_dom"/>
</dbReference>
<dbReference type="Gene3D" id="3.40.50.300">
    <property type="entry name" value="P-loop containing nucleotide triphosphate hydrolases"/>
    <property type="match status" value="1"/>
</dbReference>
<reference evidence="3 4" key="1">
    <citation type="submission" date="2018-08" db="EMBL/GenBank/DDBJ databases">
        <title>A genome reference for cultivated species of the human gut microbiota.</title>
        <authorList>
            <person name="Zou Y."/>
            <person name="Xue W."/>
            <person name="Luo G."/>
        </authorList>
    </citation>
    <scope>NUCLEOTIDE SEQUENCE [LARGE SCALE GENOMIC DNA]</scope>
    <source>
        <strain evidence="3 4">AM22-12LB</strain>
    </source>
</reference>
<dbReference type="InterPro" id="IPR050921">
    <property type="entry name" value="T4SS_GSP_E_ATPase"/>
</dbReference>
<dbReference type="GO" id="GO:0016887">
    <property type="term" value="F:ATP hydrolysis activity"/>
    <property type="evidence" value="ECO:0007669"/>
    <property type="project" value="InterPro"/>
</dbReference>
<protein>
    <submittedName>
        <fullName evidence="3">CpaF family protein</fullName>
    </submittedName>
</protein>
<dbReference type="PANTHER" id="PTHR30486:SF6">
    <property type="entry name" value="TYPE IV PILUS RETRACTATION ATPASE PILT"/>
    <property type="match status" value="1"/>
</dbReference>
<dbReference type="EMBL" id="QRIM01000016">
    <property type="protein sequence ID" value="RHG58979.1"/>
    <property type="molecule type" value="Genomic_DNA"/>
</dbReference>
<dbReference type="RefSeq" id="WP_118218960.1">
    <property type="nucleotide sequence ID" value="NZ_QRIM01000016.1"/>
</dbReference>
<organism evidence="3 4">
    <name type="scientific">Coprococcus comes</name>
    <dbReference type="NCBI Taxonomy" id="410072"/>
    <lineage>
        <taxon>Bacteria</taxon>
        <taxon>Bacillati</taxon>
        <taxon>Bacillota</taxon>
        <taxon>Clostridia</taxon>
        <taxon>Lachnospirales</taxon>
        <taxon>Lachnospiraceae</taxon>
        <taxon>Coprococcus</taxon>
    </lineage>
</organism>
<comment type="caution">
    <text evidence="3">The sequence shown here is derived from an EMBL/GenBank/DDBJ whole genome shotgun (WGS) entry which is preliminary data.</text>
</comment>
<dbReference type="Pfam" id="PF00437">
    <property type="entry name" value="T2SSE"/>
    <property type="match status" value="1"/>
</dbReference>
<feature type="domain" description="Bacterial type II secretion system protein E" evidence="2">
    <location>
        <begin position="170"/>
        <end position="357"/>
    </location>
</feature>
<dbReference type="CDD" id="cd01130">
    <property type="entry name" value="VirB11-like_ATPase"/>
    <property type="match status" value="1"/>
</dbReference>
<accession>A0A3R6E1C8</accession>
<dbReference type="Proteomes" id="UP000286595">
    <property type="component" value="Unassembled WGS sequence"/>
</dbReference>
<evidence type="ECO:0000259" key="2">
    <source>
        <dbReference type="Pfam" id="PF00437"/>
    </source>
</evidence>
<name>A0A3R6E1C8_9FIRM</name>
<evidence type="ECO:0000313" key="3">
    <source>
        <dbReference type="EMBL" id="RHG58979.1"/>
    </source>
</evidence>
<proteinExistence type="inferred from homology"/>
<sequence>MADETVLRIKERIRQEMRDLLGVTMADGGSIDRQALSSQIDGVAHEVCADFGISDESWIGYIIKSTIDDFIGLGPLQPLQDDPKVAEIFIDPVGVEPNGTFITPVARAEVDGQIVDCPGIDLVSHDEVGRLIGRIAEEANRRCDDSFPEMDATLADGSRVHAAHPKVSPNGWSLNIRKFSKDKLTAEDLLERGAMSEPMYMFLKSAVQARANFIISGGTGSGKTTMLNALSAFIGYNERVVTIEDTRELQLKQRIVIPRVACPPNSEGKGEFTMHELLVGALRERPDRIVVGECRDDETYEMLQAMQTGHDGSLTTIHANDCAGAFTRIENMILKSQGNMTMEAIRRQIGAAIDVVVQVKRWRGGYRRIESITAVEGFSDGNVTRNELFHWEGSPENGRHVATGYQPARLKEKILDEGAEYDPRWFEGGVW</sequence>
<gene>
    <name evidence="3" type="ORF">DW252_12815</name>
</gene>
<dbReference type="Gene3D" id="3.30.450.380">
    <property type="match status" value="1"/>
</dbReference>
<dbReference type="InterPro" id="IPR027417">
    <property type="entry name" value="P-loop_NTPase"/>
</dbReference>
<dbReference type="PANTHER" id="PTHR30486">
    <property type="entry name" value="TWITCHING MOTILITY PROTEIN PILT"/>
    <property type="match status" value="1"/>
</dbReference>
<dbReference type="SUPFAM" id="SSF52540">
    <property type="entry name" value="P-loop containing nucleoside triphosphate hydrolases"/>
    <property type="match status" value="1"/>
</dbReference>
<evidence type="ECO:0000313" key="4">
    <source>
        <dbReference type="Proteomes" id="UP000286595"/>
    </source>
</evidence>
<dbReference type="AlphaFoldDB" id="A0A3R6E1C8"/>